<dbReference type="RefSeq" id="WP_044526954.1">
    <property type="nucleotide sequence ID" value="NZ_CP009440.1"/>
</dbReference>
<organism evidence="2 3">
    <name type="scientific">Francisella philomiragia</name>
    <dbReference type="NCBI Taxonomy" id="28110"/>
    <lineage>
        <taxon>Bacteria</taxon>
        <taxon>Pseudomonadati</taxon>
        <taxon>Pseudomonadota</taxon>
        <taxon>Gammaproteobacteria</taxon>
        <taxon>Thiotrichales</taxon>
        <taxon>Francisellaceae</taxon>
        <taxon>Francisella</taxon>
    </lineage>
</organism>
<dbReference type="KEGG" id="fpz:LA55_1941"/>
<evidence type="ECO:0000259" key="1">
    <source>
        <dbReference type="Pfam" id="PF08722"/>
    </source>
</evidence>
<dbReference type="OrthoDB" id="881413at2"/>
<feature type="domain" description="TnsA endonuclease N-terminal" evidence="1">
    <location>
        <begin position="46"/>
        <end position="129"/>
    </location>
</feature>
<dbReference type="InterPro" id="IPR011856">
    <property type="entry name" value="tRNA_endonuc-like_dom_sf"/>
</dbReference>
<dbReference type="AlphaFoldDB" id="A0A0B6D5H3"/>
<proteinExistence type="predicted"/>
<gene>
    <name evidence="2" type="ORF">LA55_1941</name>
</gene>
<dbReference type="Gene3D" id="3.40.1350.10">
    <property type="match status" value="1"/>
</dbReference>
<evidence type="ECO:0000313" key="2">
    <source>
        <dbReference type="EMBL" id="AJI53547.1"/>
    </source>
</evidence>
<protein>
    <recommendedName>
        <fullName evidence="1">TnsA endonuclease N-terminal domain-containing protein</fullName>
    </recommendedName>
</protein>
<sequence length="230" mass="27381">MKIKSNYRDIHYTYSSVSGNYPFRLEKTISFESTLERDFITLMEFNPLVLDLTEQPITFQYNNFNNREASYTPDFKVDFSADTSLPSSYIVEVKPRKFIKANWPKLREKFRLATKYAKENGYIFKIYDENKIRSQYLENIKLVNARKYIEYSLEEEARILEHLSLSGYLSIDEILEYLYVTREQKGIALGQILNLIAKHCICCNMNLPISRSTIIWCKNKENFYESIHYR</sequence>
<dbReference type="GO" id="GO:0003676">
    <property type="term" value="F:nucleic acid binding"/>
    <property type="evidence" value="ECO:0007669"/>
    <property type="project" value="InterPro"/>
</dbReference>
<dbReference type="Proteomes" id="UP000031830">
    <property type="component" value="Chromosome"/>
</dbReference>
<name>A0A0B6D5H3_9GAMM</name>
<dbReference type="Pfam" id="PF08722">
    <property type="entry name" value="Tn7_TnsA-like_N"/>
    <property type="match status" value="1"/>
</dbReference>
<dbReference type="EMBL" id="CP009440">
    <property type="protein sequence ID" value="AJI53547.1"/>
    <property type="molecule type" value="Genomic_DNA"/>
</dbReference>
<reference evidence="2 3" key="1">
    <citation type="journal article" date="2015" name="Genome Announc.">
        <title>Genome sequencing of 18 francisella strains to aid in assay development and testing.</title>
        <authorList>
            <person name="Johnson S.L."/>
            <person name="Daligault H.E."/>
            <person name="Davenport K.W."/>
            <person name="Coyne S.R."/>
            <person name="Frey K.G."/>
            <person name="Koroleva G.I."/>
            <person name="Broomall S.M."/>
            <person name="Bishop-Lilly K.A."/>
            <person name="Bruce D.C."/>
            <person name="Chertkov O."/>
            <person name="Freitas T."/>
            <person name="Jaissle J."/>
            <person name="Ladner J.T."/>
            <person name="Rosenzweig C.N."/>
            <person name="Gibbons H.S."/>
            <person name="Palacios G.F."/>
            <person name="Redden C.L."/>
            <person name="Xu Y."/>
            <person name="Minogue T.D."/>
            <person name="Chain P.S."/>
        </authorList>
    </citation>
    <scope>NUCLEOTIDE SEQUENCE [LARGE SCALE GENOMIC DNA]</scope>
    <source>
        <strain evidence="2 3">GA01-2794</strain>
    </source>
</reference>
<accession>A0A0B6D5H3</accession>
<dbReference type="InterPro" id="IPR014833">
    <property type="entry name" value="TnsA_N"/>
</dbReference>
<evidence type="ECO:0000313" key="3">
    <source>
        <dbReference type="Proteomes" id="UP000031830"/>
    </source>
</evidence>